<evidence type="ECO:0000256" key="1">
    <source>
        <dbReference type="ARBA" id="ARBA00022729"/>
    </source>
</evidence>
<sequence>MKKLFLTLTAVTALTFASQAQTEKGKFIVGGQVGFETSKVKDTDNKGNSFSINPTAGYFVSDNWAVGTGIGYSWNKTERAGDPDFTQESNAFQVAPFVRNYIGDGQFRFFSQLSVPMAWGKTTTTTNIESEAKFERYGVELAPGFAFFPTSKVGIELKVRGLYFESDKNKTLDRTTNTFGLNANSLAPSIGVQFYF</sequence>
<dbReference type="AlphaFoldDB" id="A0A5S5DG97"/>
<gene>
    <name evidence="4" type="ORF">BC792_11231</name>
</gene>
<protein>
    <submittedName>
        <fullName evidence="4">Outer membrane protein</fullName>
    </submittedName>
</protein>
<dbReference type="Pfam" id="PF13505">
    <property type="entry name" value="OMP_b-brl"/>
    <property type="match status" value="1"/>
</dbReference>
<dbReference type="InterPro" id="IPR011250">
    <property type="entry name" value="OMP/PagP_B-barrel"/>
</dbReference>
<keyword evidence="5" id="KW-1185">Reference proteome</keyword>
<feature type="signal peptide" evidence="2">
    <location>
        <begin position="1"/>
        <end position="20"/>
    </location>
</feature>
<proteinExistence type="predicted"/>
<evidence type="ECO:0000259" key="3">
    <source>
        <dbReference type="Pfam" id="PF13505"/>
    </source>
</evidence>
<comment type="caution">
    <text evidence="4">The sequence shown here is derived from an EMBL/GenBank/DDBJ whole genome shotgun (WGS) entry which is preliminary data.</text>
</comment>
<dbReference type="SUPFAM" id="SSF56925">
    <property type="entry name" value="OMPA-like"/>
    <property type="match status" value="1"/>
</dbReference>
<reference evidence="4 5" key="1">
    <citation type="submission" date="2019-07" db="EMBL/GenBank/DDBJ databases">
        <title>Genomic Encyclopedia of Archaeal and Bacterial Type Strains, Phase II (KMG-II): from individual species to whole genera.</title>
        <authorList>
            <person name="Goeker M."/>
        </authorList>
    </citation>
    <scope>NUCLEOTIDE SEQUENCE [LARGE SCALE GENOMIC DNA]</scope>
    <source>
        <strain evidence="4 5">DSM 18850</strain>
    </source>
</reference>
<name>A0A5S5DG97_9SPHI</name>
<dbReference type="Proteomes" id="UP000325105">
    <property type="component" value="Unassembled WGS sequence"/>
</dbReference>
<keyword evidence="1 2" id="KW-0732">Signal</keyword>
<dbReference type="Gene3D" id="2.40.160.20">
    <property type="match status" value="1"/>
</dbReference>
<dbReference type="OrthoDB" id="945117at2"/>
<dbReference type="InterPro" id="IPR027385">
    <property type="entry name" value="Beta-barrel_OMP"/>
</dbReference>
<feature type="chain" id="PRO_5024273925" evidence="2">
    <location>
        <begin position="21"/>
        <end position="196"/>
    </location>
</feature>
<dbReference type="EMBL" id="VNHX01000012">
    <property type="protein sequence ID" value="TYP94368.1"/>
    <property type="molecule type" value="Genomic_DNA"/>
</dbReference>
<organism evidence="4 5">
    <name type="scientific">Sphingobacterium allocomposti</name>
    <dbReference type="NCBI Taxonomy" id="415956"/>
    <lineage>
        <taxon>Bacteria</taxon>
        <taxon>Pseudomonadati</taxon>
        <taxon>Bacteroidota</taxon>
        <taxon>Sphingobacteriia</taxon>
        <taxon>Sphingobacteriales</taxon>
        <taxon>Sphingobacteriaceae</taxon>
        <taxon>Sphingobacterium</taxon>
    </lineage>
</organism>
<evidence type="ECO:0000313" key="4">
    <source>
        <dbReference type="EMBL" id="TYP94368.1"/>
    </source>
</evidence>
<evidence type="ECO:0000256" key="2">
    <source>
        <dbReference type="SAM" id="SignalP"/>
    </source>
</evidence>
<evidence type="ECO:0000313" key="5">
    <source>
        <dbReference type="Proteomes" id="UP000325105"/>
    </source>
</evidence>
<feature type="domain" description="Outer membrane protein beta-barrel" evidence="3">
    <location>
        <begin position="7"/>
        <end position="182"/>
    </location>
</feature>
<dbReference type="RefSeq" id="WP_148908864.1">
    <property type="nucleotide sequence ID" value="NZ_VNHX01000012.1"/>
</dbReference>
<accession>A0A5S5DG97</accession>